<dbReference type="AlphaFoldDB" id="A0A2S8BFN6"/>
<keyword evidence="5 7" id="KW-1133">Transmembrane helix</keyword>
<evidence type="ECO:0000256" key="3">
    <source>
        <dbReference type="ARBA" id="ARBA00022475"/>
    </source>
</evidence>
<keyword evidence="6 7" id="KW-0472">Membrane</keyword>
<evidence type="ECO:0000256" key="2">
    <source>
        <dbReference type="ARBA" id="ARBA00022448"/>
    </source>
</evidence>
<dbReference type="SUPFAM" id="SSF161098">
    <property type="entry name" value="MetI-like"/>
    <property type="match status" value="1"/>
</dbReference>
<evidence type="ECO:0000256" key="4">
    <source>
        <dbReference type="ARBA" id="ARBA00022692"/>
    </source>
</evidence>
<dbReference type="EMBL" id="PPEA01000639">
    <property type="protein sequence ID" value="PQM45474.1"/>
    <property type="molecule type" value="Genomic_DNA"/>
</dbReference>
<dbReference type="RefSeq" id="WP_083341754.1">
    <property type="nucleotide sequence ID" value="NZ_MLQM01000060.1"/>
</dbReference>
<evidence type="ECO:0000256" key="8">
    <source>
        <dbReference type="SAM" id="MobiDB-lite"/>
    </source>
</evidence>
<reference evidence="10 11" key="1">
    <citation type="journal article" date="2017" name="Int. J. Syst. Evol. Microbiol.">
        <title>Mycobacterium talmoniae sp. nov., a slowly growing mycobacterium isolated from human respiratory samples.</title>
        <authorList>
            <person name="Davidson R.M."/>
            <person name="DeGroote M.A."/>
            <person name="Marola J.L."/>
            <person name="Buss S."/>
            <person name="Jones V."/>
            <person name="McNeil M.R."/>
            <person name="Freifeld A.G."/>
            <person name="Elaine Epperson L."/>
            <person name="Hasan N.A."/>
            <person name="Jackson M."/>
            <person name="Iwen P.C."/>
            <person name="Salfinger M."/>
            <person name="Strong M."/>
        </authorList>
    </citation>
    <scope>NUCLEOTIDE SEQUENCE [LARGE SCALE GENOMIC DNA]</scope>
    <source>
        <strain evidence="10 11">ATCC BAA-2683</strain>
    </source>
</reference>
<feature type="transmembrane region" description="Helical" evidence="7">
    <location>
        <begin position="249"/>
        <end position="268"/>
    </location>
</feature>
<comment type="similarity">
    <text evidence="7">Belongs to the binding-protein-dependent transport system permease family.</text>
</comment>
<feature type="transmembrane region" description="Helical" evidence="7">
    <location>
        <begin position="29"/>
        <end position="50"/>
    </location>
</feature>
<organism evidence="10 11">
    <name type="scientific">Mycobacterium talmoniae</name>
    <dbReference type="NCBI Taxonomy" id="1858794"/>
    <lineage>
        <taxon>Bacteria</taxon>
        <taxon>Bacillati</taxon>
        <taxon>Actinomycetota</taxon>
        <taxon>Actinomycetes</taxon>
        <taxon>Mycobacteriales</taxon>
        <taxon>Mycobacteriaceae</taxon>
        <taxon>Mycobacterium</taxon>
    </lineage>
</organism>
<dbReference type="Proteomes" id="UP000238296">
    <property type="component" value="Unassembled WGS sequence"/>
</dbReference>
<evidence type="ECO:0000313" key="11">
    <source>
        <dbReference type="Proteomes" id="UP000238296"/>
    </source>
</evidence>
<dbReference type="Gene3D" id="1.10.3720.10">
    <property type="entry name" value="MetI-like"/>
    <property type="match status" value="1"/>
</dbReference>
<dbReference type="PROSITE" id="PS50928">
    <property type="entry name" value="ABC_TM1"/>
    <property type="match status" value="1"/>
</dbReference>
<dbReference type="PANTHER" id="PTHR30151:SF40">
    <property type="entry name" value="TRANSPORT SYSTEM INTEGRAL MEMBRANE PROTEIN"/>
    <property type="match status" value="1"/>
</dbReference>
<name>A0A2S8BFN6_9MYCO</name>
<evidence type="ECO:0000256" key="7">
    <source>
        <dbReference type="RuleBase" id="RU363032"/>
    </source>
</evidence>
<dbReference type="Pfam" id="PF00528">
    <property type="entry name" value="BPD_transp_1"/>
    <property type="match status" value="1"/>
</dbReference>
<evidence type="ECO:0000256" key="6">
    <source>
        <dbReference type="ARBA" id="ARBA00023136"/>
    </source>
</evidence>
<evidence type="ECO:0000256" key="1">
    <source>
        <dbReference type="ARBA" id="ARBA00004651"/>
    </source>
</evidence>
<feature type="domain" description="ABC transmembrane type-1" evidence="9">
    <location>
        <begin position="84"/>
        <end position="267"/>
    </location>
</feature>
<sequence length="286" mass="30153">MTAEAAVLNRGPDGADSKRARGRSLARRGLRAVGANLLAIALVLAAWQLVYLSGWKPSSVLPGPATVVTNLWQQWHTPVLWHALQTTMTRAALGFSIAVVIGTALGVVVSRHRIVRVGFGPIISAVQAMPAIAWFPFAIIFFGLSTSAIVFVIVIGAAPSIANGVTAGVNHIPPLLLRASTTMGLDGVVRYRYLVLPAALPMVLAGLQQGWAFAWRSLMAGELLVVMANTPSIGVLLNNAQNLSDMPSAIAIMIVILAVGMIIDTGFAQADRAIRRRRGLAESGNG</sequence>
<keyword evidence="2 7" id="KW-0813">Transport</keyword>
<evidence type="ECO:0000259" key="9">
    <source>
        <dbReference type="PROSITE" id="PS50928"/>
    </source>
</evidence>
<feature type="region of interest" description="Disordered" evidence="8">
    <location>
        <begin position="1"/>
        <end position="20"/>
    </location>
</feature>
<feature type="transmembrane region" description="Helical" evidence="7">
    <location>
        <begin position="191"/>
        <end position="207"/>
    </location>
</feature>
<accession>A0A2S8BFN6</accession>
<gene>
    <name evidence="10" type="primary">ribX</name>
    <name evidence="10" type="ORF">C1Y40_04370</name>
</gene>
<dbReference type="GO" id="GO:0005886">
    <property type="term" value="C:plasma membrane"/>
    <property type="evidence" value="ECO:0007669"/>
    <property type="project" value="UniProtKB-SubCell"/>
</dbReference>
<keyword evidence="3" id="KW-1003">Cell membrane</keyword>
<dbReference type="GO" id="GO:0055085">
    <property type="term" value="P:transmembrane transport"/>
    <property type="evidence" value="ECO:0007669"/>
    <property type="project" value="InterPro"/>
</dbReference>
<keyword evidence="4 7" id="KW-0812">Transmembrane</keyword>
<dbReference type="InterPro" id="IPR035906">
    <property type="entry name" value="MetI-like_sf"/>
</dbReference>
<dbReference type="PANTHER" id="PTHR30151">
    <property type="entry name" value="ALKANE SULFONATE ABC TRANSPORTER-RELATED, MEMBRANE SUBUNIT"/>
    <property type="match status" value="1"/>
</dbReference>
<evidence type="ECO:0000313" key="10">
    <source>
        <dbReference type="EMBL" id="PQM45474.1"/>
    </source>
</evidence>
<protein>
    <submittedName>
        <fullName evidence="10">Riboflavin transport system permease protein RibX</fullName>
    </submittedName>
</protein>
<dbReference type="InterPro" id="IPR000515">
    <property type="entry name" value="MetI-like"/>
</dbReference>
<evidence type="ECO:0000256" key="5">
    <source>
        <dbReference type="ARBA" id="ARBA00022989"/>
    </source>
</evidence>
<dbReference type="CDD" id="cd06261">
    <property type="entry name" value="TM_PBP2"/>
    <property type="match status" value="1"/>
</dbReference>
<feature type="transmembrane region" description="Helical" evidence="7">
    <location>
        <begin position="91"/>
        <end position="110"/>
    </location>
</feature>
<comment type="caution">
    <text evidence="10">The sequence shown here is derived from an EMBL/GenBank/DDBJ whole genome shotgun (WGS) entry which is preliminary data.</text>
</comment>
<feature type="transmembrane region" description="Helical" evidence="7">
    <location>
        <begin position="131"/>
        <end position="158"/>
    </location>
</feature>
<comment type="subcellular location">
    <subcellularLocation>
        <location evidence="1 7">Cell membrane</location>
        <topology evidence="1 7">Multi-pass membrane protein</topology>
    </subcellularLocation>
</comment>
<proteinExistence type="inferred from homology"/>